<evidence type="ECO:0000313" key="3">
    <source>
        <dbReference type="Proteomes" id="UP000813461"/>
    </source>
</evidence>
<feature type="compositionally biased region" description="Polar residues" evidence="1">
    <location>
        <begin position="350"/>
        <end position="363"/>
    </location>
</feature>
<name>A0A8K0R994_9PLEO</name>
<feature type="region of interest" description="Disordered" evidence="1">
    <location>
        <begin position="566"/>
        <end position="608"/>
    </location>
</feature>
<dbReference type="EMBL" id="JAGMVJ010000006">
    <property type="protein sequence ID" value="KAH7089537.1"/>
    <property type="molecule type" value="Genomic_DNA"/>
</dbReference>
<accession>A0A8K0R994</accession>
<organism evidence="2 3">
    <name type="scientific">Paraphoma chrysanthemicola</name>
    <dbReference type="NCBI Taxonomy" id="798071"/>
    <lineage>
        <taxon>Eukaryota</taxon>
        <taxon>Fungi</taxon>
        <taxon>Dikarya</taxon>
        <taxon>Ascomycota</taxon>
        <taxon>Pezizomycotina</taxon>
        <taxon>Dothideomycetes</taxon>
        <taxon>Pleosporomycetidae</taxon>
        <taxon>Pleosporales</taxon>
        <taxon>Pleosporineae</taxon>
        <taxon>Phaeosphaeriaceae</taxon>
        <taxon>Paraphoma</taxon>
    </lineage>
</organism>
<dbReference type="Proteomes" id="UP000813461">
    <property type="component" value="Unassembled WGS sequence"/>
</dbReference>
<reference evidence="2" key="1">
    <citation type="journal article" date="2021" name="Nat. Commun.">
        <title>Genetic determinants of endophytism in the Arabidopsis root mycobiome.</title>
        <authorList>
            <person name="Mesny F."/>
            <person name="Miyauchi S."/>
            <person name="Thiergart T."/>
            <person name="Pickel B."/>
            <person name="Atanasova L."/>
            <person name="Karlsson M."/>
            <person name="Huettel B."/>
            <person name="Barry K.W."/>
            <person name="Haridas S."/>
            <person name="Chen C."/>
            <person name="Bauer D."/>
            <person name="Andreopoulos W."/>
            <person name="Pangilinan J."/>
            <person name="LaButti K."/>
            <person name="Riley R."/>
            <person name="Lipzen A."/>
            <person name="Clum A."/>
            <person name="Drula E."/>
            <person name="Henrissat B."/>
            <person name="Kohler A."/>
            <person name="Grigoriev I.V."/>
            <person name="Martin F.M."/>
            <person name="Hacquard S."/>
        </authorList>
    </citation>
    <scope>NUCLEOTIDE SEQUENCE</scope>
    <source>
        <strain evidence="2">MPI-SDFR-AT-0120</strain>
    </source>
</reference>
<proteinExistence type="predicted"/>
<dbReference type="AlphaFoldDB" id="A0A8K0R994"/>
<feature type="compositionally biased region" description="Basic and acidic residues" evidence="1">
    <location>
        <begin position="197"/>
        <end position="211"/>
    </location>
</feature>
<comment type="caution">
    <text evidence="2">The sequence shown here is derived from an EMBL/GenBank/DDBJ whole genome shotgun (WGS) entry which is preliminary data.</text>
</comment>
<dbReference type="OrthoDB" id="3786824at2759"/>
<feature type="region of interest" description="Disordered" evidence="1">
    <location>
        <begin position="186"/>
        <end position="266"/>
    </location>
</feature>
<keyword evidence="3" id="KW-1185">Reference proteome</keyword>
<gene>
    <name evidence="2" type="ORF">FB567DRAFT_547119</name>
</gene>
<feature type="region of interest" description="Disordered" evidence="1">
    <location>
        <begin position="137"/>
        <end position="163"/>
    </location>
</feature>
<feature type="region of interest" description="Disordered" evidence="1">
    <location>
        <begin position="682"/>
        <end position="702"/>
    </location>
</feature>
<feature type="region of interest" description="Disordered" evidence="1">
    <location>
        <begin position="296"/>
        <end position="430"/>
    </location>
</feature>
<evidence type="ECO:0000256" key="1">
    <source>
        <dbReference type="SAM" id="MobiDB-lite"/>
    </source>
</evidence>
<sequence length="769" mass="83267">MTSNAATTYTPSVDGAPSMRLPDHVDGFIDLATLADIHRFLNQSSLDDDKALAAWIQQNYLYHPMNTPGREIRTTEGFSKLDRAYRRVRSLTNKAQDKWPFFDRKWKSMSSTTVRNNARGEAAPGVSLPGMIGATHDSIMTNGHGGHKDDATPDHSSTVSFGASTPGFFKQGKSVYHQNFAKPVPNTYVPIPGPKQARPEPHSDSEKHVEPEEQPQFVDQSQANSTPTQALSNNSDLFSQSSRQTTAQSEPLREVSHDGTQLPSDEIKEIATRNAEVTAWSVDSAMGSPLTEEEIARDAGGGKVRGPNGRYLPKTLTSPKPTKSRRSIRGAKPKSTIVDQEAKIDPEEVASSSPAQIGSNDTTMVDAHSAHASINGDTREERGELEGTNAETAPASEPVAPAPTAGSDNGEQRDRAFSEPSANNLSTNMASNGFSVSFTLAAEAEPISSNLDRLPPSSLRKYKRKSEPVPVSTQPPRKRGRPRKDQTAQHADQSARAEAQAVDEESQSPGEKIVEEEIPRMTTRRTTRKSMIASADSPTPVKGSLATEPVQQLKFLEDEDKTMVDVDDSVAAAGLEPPVVKQPPAENSSKRAPAKKKAVSKASSKSAATFSKDVIDENNVDLLSLGLRKTGRSTRRSESKKTSLQQSEEAHNKGLPADGSMKSVFSTLDESTTVSARTNEIANGLTNGTTNGIAAPETPTPSTSVPIKIELFARVHTSMGVMEAAIESDNIEEETKLVREWAETVENEGEHITFKLYKKIQKKLDKTTA</sequence>
<feature type="region of interest" description="Disordered" evidence="1">
    <location>
        <begin position="444"/>
        <end position="548"/>
    </location>
</feature>
<feature type="compositionally biased region" description="Polar residues" evidence="1">
    <location>
        <begin position="154"/>
        <end position="163"/>
    </location>
</feature>
<feature type="compositionally biased region" description="Polar residues" evidence="1">
    <location>
        <begin position="420"/>
        <end position="430"/>
    </location>
</feature>
<feature type="region of interest" description="Disordered" evidence="1">
    <location>
        <begin position="630"/>
        <end position="661"/>
    </location>
</feature>
<evidence type="ECO:0000313" key="2">
    <source>
        <dbReference type="EMBL" id="KAH7089537.1"/>
    </source>
</evidence>
<feature type="compositionally biased region" description="Basic residues" evidence="1">
    <location>
        <begin position="322"/>
        <end position="332"/>
    </location>
</feature>
<feature type="compositionally biased region" description="Polar residues" evidence="1">
    <location>
        <begin position="682"/>
        <end position="692"/>
    </location>
</feature>
<feature type="compositionally biased region" description="Polar residues" evidence="1">
    <location>
        <begin position="217"/>
        <end position="249"/>
    </location>
</feature>
<protein>
    <submittedName>
        <fullName evidence="2">Uncharacterized protein</fullName>
    </submittedName>
</protein>